<gene>
    <name evidence="1" type="ORF">XBP1_1450060</name>
</gene>
<reference evidence="1" key="1">
    <citation type="submission" date="2013-07" db="EMBL/GenBank/DDBJ databases">
        <title>Sub-species coevolution in mutualistic symbiosis.</title>
        <authorList>
            <person name="Murfin K."/>
            <person name="Klassen J."/>
            <person name="Lee M."/>
            <person name="Forst S."/>
            <person name="Stock P."/>
            <person name="Goodrich-Blair H."/>
        </authorList>
    </citation>
    <scope>NUCLEOTIDE SEQUENCE [LARGE SCALE GENOMIC DNA]</scope>
    <source>
        <strain evidence="1">Puntauvense</strain>
    </source>
</reference>
<dbReference type="EMBL" id="CBSW010000052">
    <property type="protein sequence ID" value="CDG95657.1"/>
    <property type="molecule type" value="Genomic_DNA"/>
</dbReference>
<dbReference type="AlphaFoldDB" id="A0A077NBR2"/>
<comment type="caution">
    <text evidence="1">The sequence shown here is derived from an EMBL/GenBank/DDBJ whole genome shotgun (WGS) entry which is preliminary data.</text>
</comment>
<evidence type="ECO:0000313" key="1">
    <source>
        <dbReference type="EMBL" id="CDG95657.1"/>
    </source>
</evidence>
<dbReference type="HOGENOM" id="CLU_3334981_0_0_6"/>
<name>A0A077NBR2_XENBV</name>
<organism evidence="1 2">
    <name type="scientific">Xenorhabdus bovienii str. puntauvense</name>
    <dbReference type="NCBI Taxonomy" id="1398201"/>
    <lineage>
        <taxon>Bacteria</taxon>
        <taxon>Pseudomonadati</taxon>
        <taxon>Pseudomonadota</taxon>
        <taxon>Gammaproteobacteria</taxon>
        <taxon>Enterobacterales</taxon>
        <taxon>Morganellaceae</taxon>
        <taxon>Xenorhabdus</taxon>
    </lineage>
</organism>
<proteinExistence type="predicted"/>
<accession>A0A077NBR2</accession>
<protein>
    <submittedName>
        <fullName evidence="1">Uncharacterized protein</fullName>
    </submittedName>
</protein>
<evidence type="ECO:0000313" key="2">
    <source>
        <dbReference type="Proteomes" id="UP000028511"/>
    </source>
</evidence>
<sequence length="38" mass="4190">MFNDSSSRLTWILVIALLINSRSAARVNDPQSTTAIKV</sequence>
<dbReference type="Proteomes" id="UP000028511">
    <property type="component" value="Unassembled WGS sequence"/>
</dbReference>